<gene>
    <name evidence="2" type="ORF">FDA38_27220</name>
</gene>
<comment type="caution">
    <text evidence="2">The sequence shown here is derived from an EMBL/GenBank/DDBJ whole genome shotgun (WGS) entry which is preliminary data.</text>
</comment>
<organism evidence="2 3">
    <name type="scientific">Kribbella jiaozuonensis</name>
    <dbReference type="NCBI Taxonomy" id="2575441"/>
    <lineage>
        <taxon>Bacteria</taxon>
        <taxon>Bacillati</taxon>
        <taxon>Actinomycetota</taxon>
        <taxon>Actinomycetes</taxon>
        <taxon>Propionibacteriales</taxon>
        <taxon>Kribbellaceae</taxon>
        <taxon>Kribbella</taxon>
    </lineage>
</organism>
<dbReference type="EMBL" id="SZPZ01000004">
    <property type="protein sequence ID" value="TKK76112.1"/>
    <property type="molecule type" value="Genomic_DNA"/>
</dbReference>
<feature type="transmembrane region" description="Helical" evidence="1">
    <location>
        <begin position="64"/>
        <end position="85"/>
    </location>
</feature>
<keyword evidence="1" id="KW-0812">Transmembrane</keyword>
<feature type="transmembrane region" description="Helical" evidence="1">
    <location>
        <begin position="124"/>
        <end position="146"/>
    </location>
</feature>
<sequence length="216" mass="22858">MKRLLRLYPASWRREYGDELAQLLEDLGPLSLHRRIGVMVDLVRGATDAHFRALPAVGAVLRRAVLVASIVWAALSIEIVLSNVVFPTGDNDGASVLISYLAVFVALTAVGVLTGRLAGHWRIVALAGGCAGALVGVLTIGTYAVIDNLFLDVISRQQPKIDGLASSGFTSMRTYINLSLLLAGALLSTFLGFAGAGLAVLGSHLRRAGSRRQILA</sequence>
<dbReference type="OrthoDB" id="3380912at2"/>
<reference evidence="2 3" key="1">
    <citation type="submission" date="2019-04" db="EMBL/GenBank/DDBJ databases">
        <title>Kribbella sp. NEAU-THZ 27 nov., a novel actinomycete isolated from soil.</title>
        <authorList>
            <person name="Duan L."/>
        </authorList>
    </citation>
    <scope>NUCLEOTIDE SEQUENCE [LARGE SCALE GENOMIC DNA]</scope>
    <source>
        <strain evidence="3">NEAU-THZ27</strain>
    </source>
</reference>
<keyword evidence="1" id="KW-1133">Transmembrane helix</keyword>
<dbReference type="Proteomes" id="UP000305836">
    <property type="component" value="Unassembled WGS sequence"/>
</dbReference>
<evidence type="ECO:0000256" key="1">
    <source>
        <dbReference type="SAM" id="Phobius"/>
    </source>
</evidence>
<keyword evidence="1" id="KW-0472">Membrane</keyword>
<dbReference type="AlphaFoldDB" id="A0A4U3LKV8"/>
<accession>A0A4U3LKV8</accession>
<evidence type="ECO:0000313" key="3">
    <source>
        <dbReference type="Proteomes" id="UP000305836"/>
    </source>
</evidence>
<feature type="transmembrane region" description="Helical" evidence="1">
    <location>
        <begin position="175"/>
        <end position="202"/>
    </location>
</feature>
<name>A0A4U3LKV8_9ACTN</name>
<dbReference type="RefSeq" id="WP_137256981.1">
    <property type="nucleotide sequence ID" value="NZ_JBHSPQ010000003.1"/>
</dbReference>
<evidence type="ECO:0000313" key="2">
    <source>
        <dbReference type="EMBL" id="TKK76112.1"/>
    </source>
</evidence>
<proteinExistence type="predicted"/>
<feature type="transmembrane region" description="Helical" evidence="1">
    <location>
        <begin position="97"/>
        <end position="117"/>
    </location>
</feature>
<protein>
    <submittedName>
        <fullName evidence="2">Uncharacterized protein</fullName>
    </submittedName>
</protein>
<keyword evidence="3" id="KW-1185">Reference proteome</keyword>